<evidence type="ECO:0000313" key="3">
    <source>
        <dbReference type="Proteomes" id="UP000287394"/>
    </source>
</evidence>
<organism evidence="2 3">
    <name type="scientific">Capsulimonas corticalis</name>
    <dbReference type="NCBI Taxonomy" id="2219043"/>
    <lineage>
        <taxon>Bacteria</taxon>
        <taxon>Bacillati</taxon>
        <taxon>Armatimonadota</taxon>
        <taxon>Armatimonadia</taxon>
        <taxon>Capsulimonadales</taxon>
        <taxon>Capsulimonadaceae</taxon>
        <taxon>Capsulimonas</taxon>
    </lineage>
</organism>
<dbReference type="AlphaFoldDB" id="A0A402CY21"/>
<keyword evidence="3" id="KW-1185">Reference proteome</keyword>
<dbReference type="Proteomes" id="UP000287394">
    <property type="component" value="Chromosome"/>
</dbReference>
<sequence>MESPHGFRENDQQSQPGEWRVHNRIAAIMAHTTRYAFKGQVRLSRDARVSEASISRLVNGCSHPSYRLVYAVTRALEKALGRPLSPNEVVSYSGSYPTPSVCRLAGCSGCMPDAAYDGDERLRPEFRGVRPGDWSLPGSVHSANPLQASAINHKEEQ</sequence>
<evidence type="ECO:0000256" key="1">
    <source>
        <dbReference type="SAM" id="MobiDB-lite"/>
    </source>
</evidence>
<dbReference type="EMBL" id="AP025739">
    <property type="protein sequence ID" value="BDI31479.1"/>
    <property type="molecule type" value="Genomic_DNA"/>
</dbReference>
<dbReference type="KEGG" id="ccot:CCAX7_35300"/>
<evidence type="ECO:0000313" key="2">
    <source>
        <dbReference type="EMBL" id="BDI31479.1"/>
    </source>
</evidence>
<reference evidence="2 3" key="1">
    <citation type="journal article" date="2019" name="Int. J. Syst. Evol. Microbiol.">
        <title>Capsulimonas corticalis gen. nov., sp. nov., an aerobic capsulated bacterium, of a novel bacterial order, Capsulimonadales ord. nov., of the class Armatimonadia of the phylum Armatimonadetes.</title>
        <authorList>
            <person name="Li J."/>
            <person name="Kudo C."/>
            <person name="Tonouchi A."/>
        </authorList>
    </citation>
    <scope>NUCLEOTIDE SEQUENCE [LARGE SCALE GENOMIC DNA]</scope>
    <source>
        <strain evidence="2 3">AX-7</strain>
    </source>
</reference>
<gene>
    <name evidence="2" type="ORF">CCAX7_35300</name>
</gene>
<name>A0A402CY21_9BACT</name>
<proteinExistence type="predicted"/>
<protein>
    <submittedName>
        <fullName evidence="2">Uncharacterized protein</fullName>
    </submittedName>
</protein>
<feature type="region of interest" description="Disordered" evidence="1">
    <location>
        <begin position="133"/>
        <end position="157"/>
    </location>
</feature>
<feature type="compositionally biased region" description="Polar residues" evidence="1">
    <location>
        <begin position="141"/>
        <end position="150"/>
    </location>
</feature>
<accession>A0A402CY21</accession>